<keyword evidence="1" id="KW-0812">Transmembrane</keyword>
<evidence type="ECO:0000256" key="1">
    <source>
        <dbReference type="SAM" id="Phobius"/>
    </source>
</evidence>
<dbReference type="OrthoDB" id="9757876at2"/>
<organism evidence="2 3">
    <name type="scientific">Uabimicrobium amorphum</name>
    <dbReference type="NCBI Taxonomy" id="2596890"/>
    <lineage>
        <taxon>Bacteria</taxon>
        <taxon>Pseudomonadati</taxon>
        <taxon>Planctomycetota</taxon>
        <taxon>Candidatus Uabimicrobiia</taxon>
        <taxon>Candidatus Uabimicrobiales</taxon>
        <taxon>Candidatus Uabimicrobiaceae</taxon>
        <taxon>Candidatus Uabimicrobium</taxon>
    </lineage>
</organism>
<feature type="transmembrane region" description="Helical" evidence="1">
    <location>
        <begin position="346"/>
        <end position="365"/>
    </location>
</feature>
<keyword evidence="3" id="KW-1185">Reference proteome</keyword>
<dbReference type="SUPFAM" id="SSF82866">
    <property type="entry name" value="Multidrug efflux transporter AcrB transmembrane domain"/>
    <property type="match status" value="2"/>
</dbReference>
<evidence type="ECO:0000313" key="3">
    <source>
        <dbReference type="Proteomes" id="UP000326354"/>
    </source>
</evidence>
<dbReference type="Gene3D" id="3.30.70.1320">
    <property type="entry name" value="Multidrug efflux transporter AcrB pore domain like"/>
    <property type="match status" value="1"/>
</dbReference>
<keyword evidence="1" id="KW-1133">Transmembrane helix</keyword>
<reference evidence="2 3" key="1">
    <citation type="submission" date="2019-08" db="EMBL/GenBank/DDBJ databases">
        <title>Complete genome sequence of Candidatus Uab amorphum.</title>
        <authorList>
            <person name="Shiratori T."/>
            <person name="Suzuki S."/>
            <person name="Kakizawa Y."/>
            <person name="Ishida K."/>
        </authorList>
    </citation>
    <scope>NUCLEOTIDE SEQUENCE [LARGE SCALE GENOMIC DNA]</scope>
    <source>
        <strain evidence="2 3">SRT547</strain>
    </source>
</reference>
<dbReference type="InterPro" id="IPR027463">
    <property type="entry name" value="AcrB_DN_DC_subdom"/>
</dbReference>
<dbReference type="Proteomes" id="UP000326354">
    <property type="component" value="Chromosome"/>
</dbReference>
<dbReference type="EMBL" id="AP019860">
    <property type="protein sequence ID" value="BBM82477.1"/>
    <property type="molecule type" value="Genomic_DNA"/>
</dbReference>
<feature type="transmembrane region" description="Helical" evidence="1">
    <location>
        <begin position="1058"/>
        <end position="1081"/>
    </location>
</feature>
<feature type="transmembrane region" description="Helical" evidence="1">
    <location>
        <begin position="954"/>
        <end position="978"/>
    </location>
</feature>
<feature type="transmembrane region" description="Helical" evidence="1">
    <location>
        <begin position="12"/>
        <end position="29"/>
    </location>
</feature>
<feature type="transmembrane region" description="Helical" evidence="1">
    <location>
        <begin position="585"/>
        <end position="605"/>
    </location>
</feature>
<dbReference type="Pfam" id="PF00873">
    <property type="entry name" value="ACR_tran"/>
    <property type="match status" value="2"/>
</dbReference>
<dbReference type="InterPro" id="IPR001036">
    <property type="entry name" value="Acrflvin-R"/>
</dbReference>
<evidence type="ECO:0000313" key="2">
    <source>
        <dbReference type="EMBL" id="BBM82477.1"/>
    </source>
</evidence>
<dbReference type="PANTHER" id="PTHR32063">
    <property type="match status" value="1"/>
</dbReference>
<feature type="transmembrane region" description="Helical" evidence="1">
    <location>
        <begin position="442"/>
        <end position="463"/>
    </location>
</feature>
<dbReference type="Gene3D" id="3.30.70.1430">
    <property type="entry name" value="Multidrug efflux transporter AcrB pore domain"/>
    <property type="match status" value="2"/>
</dbReference>
<protein>
    <submittedName>
        <fullName evidence="2">RND transporter</fullName>
    </submittedName>
</protein>
<sequence length="1091" mass="121914">MNIPRFSLRYKTITLTATFFALLWGLTVYDTIPRNENPVIIIRTCLVTVPWPGASAEKVEQHITKPIERAVSKINSVSRIYSESRIGVAVIYVDVDQRIKDPKPIFAEVTKSIREITHLLPRDAYPPIVKSDFTELSVMLFALYSTSPGKEGNYQRLRKYAKEIERYLSNVPMIGKFTTTGIQNEVVNLEVSSGEWSKMDISVTELSLALNQKNIVAPGGSLDTGQQRYIVGLSGEFETTKQIEQVVIRTVQDKAPTYLPDLGIKVTRRFADPKSLYCRFTEDSFIGEECLIIGFNMKKGGNIVALGQRVREKLQEFLDKDILPEDIKLTIASDQPIHVEEALENFTSSLVQGIVVVVIVGFLMIGFRIALVMAMSIPIVMIISIGIFRLFGVELEDVSVAALIVSLGLLVDNAIEVSENIHRFLSEGKSRFESAWRGASEMSLPVLAATLTTVAAFLPMLTIPGNEGEYVYGLPVVVSTTLLVSWLVAMSVTTILGYWILRPAVVQGGILAFFVRCWISIVAFLTRIRTGQGQLFSFSKRLFGWIIGRNTMTGGDGGGHHDHDQEGIVKTRYTKLLRLCLNHRYITLTFGFGMCVLSITLMSMVGSQFFPMALRDQFIVDITVPEGASTERTHRTCEKVENIIKSLSHTNIKGEKVKRLKNMISFVGGSAPRFYLMFEPGPELHNVAQILVNTTEAVYTDSYVAELRELVDEQVSDARIIVRKLNMGTSAGAPVSLRLVGEDPQKIYAYEKEVAALLFSHPHITLLYNDWGNPVYQVNVNVNTELANMSGVTNQNVAETMNTFLDGQYLTTFREGDTNIPVFLRLPAKEREHLHSINDFYIRGNNGVVPIEGISQNKVTWETSTIVHYHQRRTLTIYAFVRARTLPNGIVTDIMPRLDEINARMKKDGCHLEIGGEWEETLKSEENFNVAFSISFILIIFILVCQYSGFAKTFMILLTLPMAFAGSMIGLIITGWPLNFMSQLGMISLAGMVLNDAIVLIDFIDRQLKESDLPVKEALVKAGRMRMIPILLTTFTTAGGLLPLSFWGGPLWTPMANVVIFGLMTATLLTLLLIPTVYLVLHQDFKIKMVK</sequence>
<accession>A0A5S9F1C8</accession>
<dbReference type="PRINTS" id="PR00702">
    <property type="entry name" value="ACRIFLAVINRP"/>
</dbReference>
<dbReference type="SUPFAM" id="SSF82714">
    <property type="entry name" value="Multidrug efflux transporter AcrB TolC docking domain, DN and DC subdomains"/>
    <property type="match status" value="2"/>
</dbReference>
<dbReference type="GO" id="GO:0042910">
    <property type="term" value="F:xenobiotic transmembrane transporter activity"/>
    <property type="evidence" value="ECO:0007669"/>
    <property type="project" value="TreeGrafter"/>
</dbReference>
<feature type="transmembrane region" description="Helical" evidence="1">
    <location>
        <begin position="506"/>
        <end position="525"/>
    </location>
</feature>
<dbReference type="Gene3D" id="1.20.1640.10">
    <property type="entry name" value="Multidrug efflux transporter AcrB transmembrane domain"/>
    <property type="match status" value="2"/>
</dbReference>
<feature type="transmembrane region" description="Helical" evidence="1">
    <location>
        <begin position="470"/>
        <end position="500"/>
    </location>
</feature>
<dbReference type="GO" id="GO:0005886">
    <property type="term" value="C:plasma membrane"/>
    <property type="evidence" value="ECO:0007669"/>
    <property type="project" value="TreeGrafter"/>
</dbReference>
<dbReference type="Gene3D" id="3.30.2090.10">
    <property type="entry name" value="Multidrug efflux transporter AcrB TolC docking domain, DN and DC subdomains"/>
    <property type="match status" value="2"/>
</dbReference>
<feature type="transmembrane region" description="Helical" evidence="1">
    <location>
        <begin position="928"/>
        <end position="947"/>
    </location>
</feature>
<dbReference type="Gene3D" id="3.30.70.1440">
    <property type="entry name" value="Multidrug efflux transporter AcrB pore domain"/>
    <property type="match status" value="1"/>
</dbReference>
<name>A0A5S9F1C8_UABAM</name>
<proteinExistence type="predicted"/>
<dbReference type="KEGG" id="uam:UABAM_00820"/>
<dbReference type="RefSeq" id="WP_151966717.1">
    <property type="nucleotide sequence ID" value="NZ_AP019860.1"/>
</dbReference>
<dbReference type="PANTHER" id="PTHR32063:SF18">
    <property type="entry name" value="CATION EFFLUX SYSTEM PROTEIN"/>
    <property type="match status" value="1"/>
</dbReference>
<keyword evidence="1" id="KW-0472">Membrane</keyword>
<gene>
    <name evidence="2" type="ORF">UABAM_00820</name>
</gene>
<dbReference type="SUPFAM" id="SSF82693">
    <property type="entry name" value="Multidrug efflux transporter AcrB pore domain, PN1, PN2, PC1 and PC2 subdomains"/>
    <property type="match status" value="2"/>
</dbReference>
<feature type="transmembrane region" description="Helical" evidence="1">
    <location>
        <begin position="1025"/>
        <end position="1046"/>
    </location>
</feature>
<dbReference type="AlphaFoldDB" id="A0A5S9F1C8"/>